<dbReference type="InterPro" id="IPR036188">
    <property type="entry name" value="FAD/NAD-bd_sf"/>
</dbReference>
<accession>A0ABD5YQX6</accession>
<dbReference type="EMBL" id="JBHTAX010000001">
    <property type="protein sequence ID" value="MFC7190337.1"/>
    <property type="molecule type" value="Genomic_DNA"/>
</dbReference>
<dbReference type="Proteomes" id="UP001596417">
    <property type="component" value="Unassembled WGS sequence"/>
</dbReference>
<sequence length="103" mass="11054">MNSASASDSDSNSEMNALTVAELTADLLDDDRLASPDWTDARNWQHALPDTDPGADLDSNSETSARSRAERHGLYLAGDWLAGDGRIHLALNSGLETGERITL</sequence>
<organism evidence="2 3">
    <name type="scientific">Halocatena marina</name>
    <dbReference type="NCBI Taxonomy" id="2934937"/>
    <lineage>
        <taxon>Archaea</taxon>
        <taxon>Methanobacteriati</taxon>
        <taxon>Methanobacteriota</taxon>
        <taxon>Stenosarchaea group</taxon>
        <taxon>Halobacteria</taxon>
        <taxon>Halobacteriales</taxon>
        <taxon>Natronomonadaceae</taxon>
        <taxon>Halocatena</taxon>
    </lineage>
</organism>
<name>A0ABD5YQX6_9EURY</name>
<dbReference type="RefSeq" id="WP_390205571.1">
    <property type="nucleotide sequence ID" value="NZ_JBHTAX010000001.1"/>
</dbReference>
<evidence type="ECO:0000313" key="2">
    <source>
        <dbReference type="EMBL" id="MFC7190337.1"/>
    </source>
</evidence>
<dbReference type="AlphaFoldDB" id="A0ABD5YQX6"/>
<dbReference type="Gene3D" id="3.50.50.60">
    <property type="entry name" value="FAD/NAD(P)-binding domain"/>
    <property type="match status" value="1"/>
</dbReference>
<gene>
    <name evidence="2" type="ORF">ACFQL7_11045</name>
</gene>
<reference evidence="2 3" key="1">
    <citation type="journal article" date="2019" name="Int. J. Syst. Evol. Microbiol.">
        <title>The Global Catalogue of Microorganisms (GCM) 10K type strain sequencing project: providing services to taxonomists for standard genome sequencing and annotation.</title>
        <authorList>
            <consortium name="The Broad Institute Genomics Platform"/>
            <consortium name="The Broad Institute Genome Sequencing Center for Infectious Disease"/>
            <person name="Wu L."/>
            <person name="Ma J."/>
        </authorList>
    </citation>
    <scope>NUCLEOTIDE SEQUENCE [LARGE SCALE GENOMIC DNA]</scope>
    <source>
        <strain evidence="2 3">RDMS1</strain>
    </source>
</reference>
<evidence type="ECO:0000313" key="3">
    <source>
        <dbReference type="Proteomes" id="UP001596417"/>
    </source>
</evidence>
<comment type="caution">
    <text evidence="2">The sequence shown here is derived from an EMBL/GenBank/DDBJ whole genome shotgun (WGS) entry which is preliminary data.</text>
</comment>
<dbReference type="Gene3D" id="3.90.660.10">
    <property type="match status" value="1"/>
</dbReference>
<feature type="region of interest" description="Disordered" evidence="1">
    <location>
        <begin position="37"/>
        <end position="67"/>
    </location>
</feature>
<proteinExistence type="predicted"/>
<keyword evidence="3" id="KW-1185">Reference proteome</keyword>
<protein>
    <submittedName>
        <fullName evidence="2">Uncharacterized protein</fullName>
    </submittedName>
</protein>
<evidence type="ECO:0000256" key="1">
    <source>
        <dbReference type="SAM" id="MobiDB-lite"/>
    </source>
</evidence>